<evidence type="ECO:0000256" key="3">
    <source>
        <dbReference type="ARBA" id="ARBA00022475"/>
    </source>
</evidence>
<dbReference type="Gene3D" id="1.10.3720.10">
    <property type="entry name" value="MetI-like"/>
    <property type="match status" value="1"/>
</dbReference>
<dbReference type="KEGG" id="cid:P73_4001"/>
<sequence>MINKYSKHELVAIYLGLACLLVFLLAPFAEAFFVSLRRLEDVFQVPYSLLSENMGVEAYVTMWTSVPNLLRYILNSFFIALSVTLLALLCIVPAAYAFARFEFRMRDGFLTAFLAINMIGAAVLIIPLYRLMMATGLLNTYFAMIIPGAAFCVPTGILLLRTYFLRIPRDLEEAAYVDGASRVLTMRRIILPLAMPGIVVVAITTFVTAYAQQFLFALTFNAIDDFAPLPVGLFKFFGQQHVAWNELMAASIVGTLPVLLVFFFLQRYLVAGLTSGAVKE</sequence>
<reference evidence="9 10" key="1">
    <citation type="journal article" date="2014" name="Int. J. Syst. Evol. Microbiol.">
        <title>Celeribacter indicus sp. nov., a polycyclic aromatic hydrocarbon-degrading bacterium from deep-sea sediment and reclassification of Huaishuia halophila as Celeribacter halophilus comb. nov.</title>
        <authorList>
            <person name="Lai Q."/>
            <person name="Cao J."/>
            <person name="Yuan J."/>
            <person name="Li F."/>
            <person name="Shao Z."/>
        </authorList>
    </citation>
    <scope>NUCLEOTIDE SEQUENCE [LARGE SCALE GENOMIC DNA]</scope>
    <source>
        <strain evidence="9">P73</strain>
    </source>
</reference>
<proteinExistence type="inferred from homology"/>
<dbReference type="RefSeq" id="WP_043870972.1">
    <property type="nucleotide sequence ID" value="NZ_CP004393.1"/>
</dbReference>
<dbReference type="HOGENOM" id="CLU_016047_1_2_5"/>
<dbReference type="PANTHER" id="PTHR32243:SF18">
    <property type="entry name" value="INNER MEMBRANE ABC TRANSPORTER PERMEASE PROTEIN YCJP"/>
    <property type="match status" value="1"/>
</dbReference>
<dbReference type="InterPro" id="IPR000515">
    <property type="entry name" value="MetI-like"/>
</dbReference>
<dbReference type="Pfam" id="PF00528">
    <property type="entry name" value="BPD_transp_1"/>
    <property type="match status" value="1"/>
</dbReference>
<keyword evidence="4 7" id="KW-0812">Transmembrane</keyword>
<dbReference type="STRING" id="1208324.P73_4001"/>
<keyword evidence="3" id="KW-1003">Cell membrane</keyword>
<evidence type="ECO:0000256" key="4">
    <source>
        <dbReference type="ARBA" id="ARBA00022692"/>
    </source>
</evidence>
<dbReference type="GO" id="GO:0055085">
    <property type="term" value="P:transmembrane transport"/>
    <property type="evidence" value="ECO:0007669"/>
    <property type="project" value="InterPro"/>
</dbReference>
<feature type="transmembrane region" description="Helical" evidence="7">
    <location>
        <begin position="109"/>
        <end position="129"/>
    </location>
</feature>
<evidence type="ECO:0000313" key="9">
    <source>
        <dbReference type="EMBL" id="AJE48716.1"/>
    </source>
</evidence>
<keyword evidence="10" id="KW-1185">Reference proteome</keyword>
<dbReference type="PANTHER" id="PTHR32243">
    <property type="entry name" value="MALTOSE TRANSPORT SYSTEM PERMEASE-RELATED"/>
    <property type="match status" value="1"/>
</dbReference>
<dbReference type="AlphaFoldDB" id="A0A0B5E6U5"/>
<dbReference type="InterPro" id="IPR035906">
    <property type="entry name" value="MetI-like_sf"/>
</dbReference>
<keyword evidence="2 7" id="KW-0813">Transport</keyword>
<evidence type="ECO:0000256" key="7">
    <source>
        <dbReference type="RuleBase" id="RU363032"/>
    </source>
</evidence>
<feature type="transmembrane region" description="Helical" evidence="7">
    <location>
        <begin position="141"/>
        <end position="160"/>
    </location>
</feature>
<feature type="transmembrane region" description="Helical" evidence="7">
    <location>
        <begin position="247"/>
        <end position="265"/>
    </location>
</feature>
<evidence type="ECO:0000259" key="8">
    <source>
        <dbReference type="PROSITE" id="PS50928"/>
    </source>
</evidence>
<dbReference type="SUPFAM" id="SSF161098">
    <property type="entry name" value="MetI-like"/>
    <property type="match status" value="1"/>
</dbReference>
<dbReference type="InterPro" id="IPR050901">
    <property type="entry name" value="BP-dep_ABC_trans_perm"/>
</dbReference>
<organism evidence="9 10">
    <name type="scientific">Celeribacter indicus</name>
    <dbReference type="NCBI Taxonomy" id="1208324"/>
    <lineage>
        <taxon>Bacteria</taxon>
        <taxon>Pseudomonadati</taxon>
        <taxon>Pseudomonadota</taxon>
        <taxon>Alphaproteobacteria</taxon>
        <taxon>Rhodobacterales</taxon>
        <taxon>Roseobacteraceae</taxon>
        <taxon>Celeribacter</taxon>
    </lineage>
</organism>
<dbReference type="EMBL" id="CP004393">
    <property type="protein sequence ID" value="AJE48716.1"/>
    <property type="molecule type" value="Genomic_DNA"/>
</dbReference>
<dbReference type="GO" id="GO:0005886">
    <property type="term" value="C:plasma membrane"/>
    <property type="evidence" value="ECO:0007669"/>
    <property type="project" value="UniProtKB-SubCell"/>
</dbReference>
<comment type="similarity">
    <text evidence="7">Belongs to the binding-protein-dependent transport system permease family.</text>
</comment>
<feature type="transmembrane region" description="Helical" evidence="7">
    <location>
        <begin position="189"/>
        <end position="211"/>
    </location>
</feature>
<accession>A0A0B5E6U5</accession>
<keyword evidence="5 7" id="KW-1133">Transmembrane helix</keyword>
<dbReference type="Proteomes" id="UP000031521">
    <property type="component" value="Chromosome"/>
</dbReference>
<dbReference type="PROSITE" id="PS50928">
    <property type="entry name" value="ABC_TM1"/>
    <property type="match status" value="1"/>
</dbReference>
<evidence type="ECO:0000256" key="2">
    <source>
        <dbReference type="ARBA" id="ARBA00022448"/>
    </source>
</evidence>
<evidence type="ECO:0000256" key="6">
    <source>
        <dbReference type="ARBA" id="ARBA00023136"/>
    </source>
</evidence>
<evidence type="ECO:0000256" key="5">
    <source>
        <dbReference type="ARBA" id="ARBA00022989"/>
    </source>
</evidence>
<feature type="transmembrane region" description="Helical" evidence="7">
    <location>
        <begin position="72"/>
        <end position="97"/>
    </location>
</feature>
<gene>
    <name evidence="9" type="ORF">P73_4001</name>
</gene>
<evidence type="ECO:0000313" key="10">
    <source>
        <dbReference type="Proteomes" id="UP000031521"/>
    </source>
</evidence>
<dbReference type="CDD" id="cd06261">
    <property type="entry name" value="TM_PBP2"/>
    <property type="match status" value="1"/>
</dbReference>
<comment type="subcellular location">
    <subcellularLocation>
        <location evidence="1 7">Cell membrane</location>
        <topology evidence="1 7">Multi-pass membrane protein</topology>
    </subcellularLocation>
</comment>
<keyword evidence="6 7" id="KW-0472">Membrane</keyword>
<protein>
    <submittedName>
        <fullName evidence="9">Maltose ABC transporter transmembrane protein</fullName>
    </submittedName>
</protein>
<feature type="domain" description="ABC transmembrane type-1" evidence="8">
    <location>
        <begin position="73"/>
        <end position="265"/>
    </location>
</feature>
<dbReference type="OrthoDB" id="9815445at2"/>
<evidence type="ECO:0000256" key="1">
    <source>
        <dbReference type="ARBA" id="ARBA00004651"/>
    </source>
</evidence>
<name>A0A0B5E6U5_9RHOB</name>